<dbReference type="RefSeq" id="WP_003716137.1">
    <property type="nucleotide sequence ID" value="NZ_AFTL01000019.1"/>
</dbReference>
<dbReference type="InterPro" id="IPR011459">
    <property type="entry name" value="DUF1565"/>
</dbReference>
<evidence type="ECO:0008006" key="8">
    <source>
        <dbReference type="Google" id="ProtNLM"/>
    </source>
</evidence>
<evidence type="ECO:0000259" key="4">
    <source>
        <dbReference type="Pfam" id="PF07602"/>
    </source>
</evidence>
<evidence type="ECO:0000256" key="3">
    <source>
        <dbReference type="ARBA" id="ARBA00022729"/>
    </source>
</evidence>
<dbReference type="PANTHER" id="PTHR40088:SF2">
    <property type="entry name" value="SECRETED SUGAR HYDROLASE"/>
    <property type="match status" value="1"/>
</dbReference>
<accession>A0ABP2LA74</accession>
<comment type="caution">
    <text evidence="6">The sequence shown here is derived from an EMBL/GenBank/DDBJ whole genome shotgun (WGS) entry which is preliminary data.</text>
</comment>
<evidence type="ECO:0000313" key="6">
    <source>
        <dbReference type="EMBL" id="EGS36076.1"/>
    </source>
</evidence>
<dbReference type="InterPro" id="IPR049169">
    <property type="entry name" value="Glyco_hydro_120_ins"/>
</dbReference>
<evidence type="ECO:0000313" key="7">
    <source>
        <dbReference type="Proteomes" id="UP000006035"/>
    </source>
</evidence>
<gene>
    <name evidence="6" type="ORF">HMPREF9102_0929</name>
</gene>
<dbReference type="PANTHER" id="PTHR40088">
    <property type="entry name" value="PECTATE LYASE (EUROFUNG)"/>
    <property type="match status" value="1"/>
</dbReference>
<comment type="subcellular location">
    <subcellularLocation>
        <location evidence="1">Secreted</location>
    </subcellularLocation>
</comment>
<reference evidence="6 7" key="1">
    <citation type="submission" date="2011-05" db="EMBL/GenBank/DDBJ databases">
        <authorList>
            <person name="Durkin A.S."/>
            <person name="Kim M."/>
            <person name="Radune D."/>
            <person name="Hostetler J."/>
            <person name="Torralba M."/>
            <person name="Gillis M."/>
            <person name="Methe B."/>
            <person name="Sutton G."/>
            <person name="Nelson K.E."/>
        </authorList>
    </citation>
    <scope>NUCLEOTIDE SEQUENCE [LARGE SCALE GENOMIC DNA]</scope>
    <source>
        <strain evidence="6 7">F0423</strain>
    </source>
</reference>
<sequence length="644" mass="71088">MSSIYYVAPMGNDTDSGSVDDPFRTINHAAEQAQAGDLILVHGGTYREWVNPSRGGTATAPITFKAVPGEKATIKGSAVVTDWQNVTDNVYRVKVANDLFTDGNPFATRLFGDWLEKDNGRHAGQLFCNGQAFYEAADYEEVVAGEERSTVEDYTTKTELAEPNPAASKFKWFAEVGQETTTIYANFHDLLPAECLTEITVRPCCFFPKKTGVNYITVDGFEICQAATPWAPPTAEQSGMVGPHWAKGWQIINCDLHDAKCSAISLGCPKLTNDNRFSRIHDKPGYQYQLERVFNAERAGWNKDKVGHHLVANNTIHDCGQCGVVGHLGGIFSRIEHNHVYRIGAMFEFGGWEIAGIKLHAAIDTVLVGNQIDHCALGTWFDWQCQGTRISRNLYHHNVRDLLIEMCHGPVLVDHNIFASRHTVDEFSQGVAFVNNLFAGTNTAETVLNRATPYHLPHSTAIMGYAMNYGGDDRFLNNIFVNSTQEQPAGTSYYNGSTTSLAEYIDKVKTMLPGDVELFETVRQPVMINRNAYLNGAQSFNQEQERLMLADDNLEVKVEQEGNNTYLTLNVPTELAELAGEQVTGELLGKVRIVDAAFENPDGSPVDLSSDYFGQPSTGVGPIAGLRSGQNRFLVWKGGDEDDE</sequence>
<evidence type="ECO:0000256" key="2">
    <source>
        <dbReference type="ARBA" id="ARBA00022525"/>
    </source>
</evidence>
<evidence type="ECO:0000256" key="1">
    <source>
        <dbReference type="ARBA" id="ARBA00004613"/>
    </source>
</evidence>
<dbReference type="InterPro" id="IPR012334">
    <property type="entry name" value="Pectin_lyas_fold"/>
</dbReference>
<dbReference type="Gene3D" id="2.160.20.10">
    <property type="entry name" value="Single-stranded right-handed beta-helix, Pectin lyase-like"/>
    <property type="match status" value="1"/>
</dbReference>
<dbReference type="Proteomes" id="UP000006035">
    <property type="component" value="Unassembled WGS sequence"/>
</dbReference>
<organism evidence="6 7">
    <name type="scientific">Limosilactobacillus oris F0423</name>
    <dbReference type="NCBI Taxonomy" id="944562"/>
    <lineage>
        <taxon>Bacteria</taxon>
        <taxon>Bacillati</taxon>
        <taxon>Bacillota</taxon>
        <taxon>Bacilli</taxon>
        <taxon>Lactobacillales</taxon>
        <taxon>Lactobacillaceae</taxon>
        <taxon>Limosilactobacillus</taxon>
    </lineage>
</organism>
<dbReference type="InterPro" id="IPR011050">
    <property type="entry name" value="Pectin_lyase_fold/virulence"/>
</dbReference>
<dbReference type="InterPro" id="IPR052052">
    <property type="entry name" value="Polysaccharide_Lyase_9"/>
</dbReference>
<dbReference type="InterPro" id="IPR013780">
    <property type="entry name" value="Glyco_hydro_b"/>
</dbReference>
<feature type="domain" description="Glycoside hydrolase 120 insertion" evidence="5">
    <location>
        <begin position="80"/>
        <end position="199"/>
    </location>
</feature>
<keyword evidence="2" id="KW-0964">Secreted</keyword>
<dbReference type="SUPFAM" id="SSF51126">
    <property type="entry name" value="Pectin lyase-like"/>
    <property type="match status" value="1"/>
</dbReference>
<feature type="domain" description="DUF1565" evidence="4">
    <location>
        <begin position="11"/>
        <end position="48"/>
    </location>
</feature>
<dbReference type="Pfam" id="PF07602">
    <property type="entry name" value="DUF1565"/>
    <property type="match status" value="1"/>
</dbReference>
<dbReference type="Gene3D" id="2.60.40.1180">
    <property type="entry name" value="Golgi alpha-mannosidase II"/>
    <property type="match status" value="1"/>
</dbReference>
<keyword evidence="7" id="KW-1185">Reference proteome</keyword>
<dbReference type="Pfam" id="PF21258">
    <property type="entry name" value="Glyco_hydro_120_ins"/>
    <property type="match status" value="1"/>
</dbReference>
<keyword evidence="3" id="KW-0732">Signal</keyword>
<dbReference type="EMBL" id="AFTL01000019">
    <property type="protein sequence ID" value="EGS36076.1"/>
    <property type="molecule type" value="Genomic_DNA"/>
</dbReference>
<proteinExistence type="predicted"/>
<protein>
    <recommendedName>
        <fullName evidence="8">Right handed beta helix domain-containing protein</fullName>
    </recommendedName>
</protein>
<evidence type="ECO:0000259" key="5">
    <source>
        <dbReference type="Pfam" id="PF21258"/>
    </source>
</evidence>
<name>A0ABP2LA74_9LACO</name>